<protein>
    <submittedName>
        <fullName evidence="1">Uncharacterized protein</fullName>
    </submittedName>
</protein>
<evidence type="ECO:0000313" key="1">
    <source>
        <dbReference type="EMBL" id="CAM75065.1"/>
    </source>
</evidence>
<accession>A4TWQ8</accession>
<gene>
    <name evidence="1" type="ORF">MGR_3730</name>
</gene>
<proteinExistence type="predicted"/>
<dbReference type="EMBL" id="CU459003">
    <property type="protein sequence ID" value="CAM75065.1"/>
    <property type="molecule type" value="Genomic_DNA"/>
</dbReference>
<organism evidence="1">
    <name type="scientific">Magnetospirillum gryphiswaldense</name>
    <dbReference type="NCBI Taxonomy" id="55518"/>
    <lineage>
        <taxon>Bacteria</taxon>
        <taxon>Pseudomonadati</taxon>
        <taxon>Pseudomonadota</taxon>
        <taxon>Alphaproteobacteria</taxon>
        <taxon>Rhodospirillales</taxon>
        <taxon>Rhodospirillaceae</taxon>
        <taxon>Magnetospirillum</taxon>
    </lineage>
</organism>
<reference evidence="1" key="1">
    <citation type="journal article" date="2007" name="J. Bacteriol.">
        <title>Comparative genome analysis of four magnetotactic bacteria reveals a complex set of group-specific genes implicated in magnetosome biomineralization and function.</title>
        <authorList>
            <person name="Richter M."/>
            <person name="Kube M."/>
            <person name="Bazylinski D.A."/>
            <person name="Lombardot T."/>
            <person name="Gloeckner F.O."/>
            <person name="Reinhardt R."/>
            <person name="Schueler D."/>
        </authorList>
    </citation>
    <scope>NUCLEOTIDE SEQUENCE</scope>
    <source>
        <strain evidence="1">MSR-1</strain>
    </source>
</reference>
<dbReference type="AlphaFoldDB" id="A4TWQ8"/>
<sequence length="74" mass="8571">MDVCLAWTERRRRQRSKGIPLRITPPRDVHNILWLAPNRDADYANAVLPSTTFCPEIIIFTHHIDAIIIAFYGI</sequence>
<name>A4TWQ8_9PROT</name>